<proteinExistence type="predicted"/>
<accession>A0ABS6BBP7</accession>
<organism evidence="1 2">
    <name type="scientific">Nocardia albiluteola</name>
    <dbReference type="NCBI Taxonomy" id="2842303"/>
    <lineage>
        <taxon>Bacteria</taxon>
        <taxon>Bacillati</taxon>
        <taxon>Actinomycetota</taxon>
        <taxon>Actinomycetes</taxon>
        <taxon>Mycobacteriales</taxon>
        <taxon>Nocardiaceae</taxon>
        <taxon>Nocardia</taxon>
    </lineage>
</organism>
<evidence type="ECO:0000313" key="2">
    <source>
        <dbReference type="Proteomes" id="UP000733379"/>
    </source>
</evidence>
<gene>
    <name evidence="1" type="ORF">KO481_40115</name>
</gene>
<dbReference type="EMBL" id="JAHKNI010000024">
    <property type="protein sequence ID" value="MBU3067712.1"/>
    <property type="molecule type" value="Genomic_DNA"/>
</dbReference>
<dbReference type="Proteomes" id="UP000733379">
    <property type="component" value="Unassembled WGS sequence"/>
</dbReference>
<sequence length="78" mass="8591">MTFDDPLQACGVAELVARLGMLEVVLQRKKHPRSADRETARSNAERIVLGTNGTRLGAIKTFATTLHAIIARHFFSTL</sequence>
<reference evidence="1 2" key="1">
    <citation type="submission" date="2021-06" db="EMBL/GenBank/DDBJ databases">
        <title>Actinomycetes sequencing.</title>
        <authorList>
            <person name="Shan Q."/>
        </authorList>
    </citation>
    <scope>NUCLEOTIDE SEQUENCE [LARGE SCALE GENOMIC DNA]</scope>
    <source>
        <strain evidence="1 2">NEAU-G5</strain>
    </source>
</reference>
<dbReference type="RefSeq" id="WP_215923793.1">
    <property type="nucleotide sequence ID" value="NZ_JAHKNI010000024.1"/>
</dbReference>
<comment type="caution">
    <text evidence="1">The sequence shown here is derived from an EMBL/GenBank/DDBJ whole genome shotgun (WGS) entry which is preliminary data.</text>
</comment>
<evidence type="ECO:0000313" key="1">
    <source>
        <dbReference type="EMBL" id="MBU3067712.1"/>
    </source>
</evidence>
<name>A0ABS6BBP7_9NOCA</name>
<protein>
    <submittedName>
        <fullName evidence="1">Uncharacterized protein</fullName>
    </submittedName>
</protein>
<keyword evidence="2" id="KW-1185">Reference proteome</keyword>